<keyword evidence="1" id="KW-0812">Transmembrane</keyword>
<keyword evidence="1" id="KW-0472">Membrane</keyword>
<keyword evidence="1" id="KW-1133">Transmembrane helix</keyword>
<keyword evidence="3" id="KW-1185">Reference proteome</keyword>
<dbReference type="AlphaFoldDB" id="A0A6G7VMJ6"/>
<feature type="transmembrane region" description="Helical" evidence="1">
    <location>
        <begin position="29"/>
        <end position="49"/>
    </location>
</feature>
<dbReference type="EMBL" id="CP049811">
    <property type="protein sequence ID" value="QIK41130.1"/>
    <property type="molecule type" value="Genomic_DNA"/>
</dbReference>
<dbReference type="Proteomes" id="UP000500791">
    <property type="component" value="Chromosome"/>
</dbReference>
<gene>
    <name evidence="2" type="ORF">G8E03_10340</name>
</gene>
<organism evidence="2 3">
    <name type="scientific">Pontivivens nitratireducens</name>
    <dbReference type="NCBI Taxonomy" id="2758038"/>
    <lineage>
        <taxon>Bacteria</taxon>
        <taxon>Pseudomonadati</taxon>
        <taxon>Pseudomonadota</taxon>
        <taxon>Alphaproteobacteria</taxon>
        <taxon>Rhodobacterales</taxon>
        <taxon>Paracoccaceae</taxon>
        <taxon>Pontivivens</taxon>
    </lineage>
</organism>
<protein>
    <submittedName>
        <fullName evidence="2">Uncharacterized protein</fullName>
    </submittedName>
</protein>
<evidence type="ECO:0000256" key="1">
    <source>
        <dbReference type="SAM" id="Phobius"/>
    </source>
</evidence>
<dbReference type="KEGG" id="mon:G8E03_10340"/>
<accession>A0A6G7VMJ6</accession>
<reference evidence="2 3" key="1">
    <citation type="submission" date="2020-03" db="EMBL/GenBank/DDBJ databases">
        <title>Complete genome sequence of Monaibacterium sp. ALG8 with diverse plasmids.</title>
        <authorList>
            <person name="Sun C."/>
        </authorList>
    </citation>
    <scope>NUCLEOTIDE SEQUENCE [LARGE SCALE GENOMIC DNA]</scope>
    <source>
        <strain evidence="2 3">ALG8</strain>
    </source>
</reference>
<sequence length="80" mass="8923">MDPTTFALAFATRHLDAVSTYFGLSNADVRFVATTIGALSLCVAFLRLLSGRHKRQETIADPSANESLRSIRRQRMPRDI</sequence>
<dbReference type="RefSeq" id="WP_166191328.1">
    <property type="nucleotide sequence ID" value="NZ_CP049811.1"/>
</dbReference>
<proteinExistence type="predicted"/>
<name>A0A6G7VMJ6_9RHOB</name>
<evidence type="ECO:0000313" key="3">
    <source>
        <dbReference type="Proteomes" id="UP000500791"/>
    </source>
</evidence>
<evidence type="ECO:0000313" key="2">
    <source>
        <dbReference type="EMBL" id="QIK41130.1"/>
    </source>
</evidence>